<evidence type="ECO:0000259" key="2">
    <source>
        <dbReference type="PROSITE" id="PS50004"/>
    </source>
</evidence>
<feature type="compositionally biased region" description="Pro residues" evidence="1">
    <location>
        <begin position="446"/>
        <end position="460"/>
    </location>
</feature>
<dbReference type="PANTHER" id="PTHR47052:SF3">
    <property type="entry name" value="INGRESSION PROTEIN 1"/>
    <property type="match status" value="1"/>
</dbReference>
<dbReference type="PROSITE" id="PS50004">
    <property type="entry name" value="C2"/>
    <property type="match status" value="1"/>
</dbReference>
<reference evidence="3" key="1">
    <citation type="submission" date="2021-01" db="EMBL/GenBank/DDBJ databases">
        <title>Adiantum capillus-veneris genome.</title>
        <authorList>
            <person name="Fang Y."/>
            <person name="Liao Q."/>
        </authorList>
    </citation>
    <scope>NUCLEOTIDE SEQUENCE</scope>
    <source>
        <strain evidence="3">H3</strain>
        <tissue evidence="3">Leaf</tissue>
    </source>
</reference>
<feature type="compositionally biased region" description="Basic residues" evidence="1">
    <location>
        <begin position="666"/>
        <end position="694"/>
    </location>
</feature>
<feature type="compositionally biased region" description="Low complexity" evidence="1">
    <location>
        <begin position="338"/>
        <end position="352"/>
    </location>
</feature>
<accession>A0A9D4V6Y8</accession>
<dbReference type="Pfam" id="PF00168">
    <property type="entry name" value="C2"/>
    <property type="match status" value="1"/>
</dbReference>
<feature type="compositionally biased region" description="Pro residues" evidence="1">
    <location>
        <begin position="476"/>
        <end position="490"/>
    </location>
</feature>
<dbReference type="Gene3D" id="2.60.40.150">
    <property type="entry name" value="C2 domain"/>
    <property type="match status" value="1"/>
</dbReference>
<feature type="region of interest" description="Disordered" evidence="1">
    <location>
        <begin position="313"/>
        <end position="694"/>
    </location>
</feature>
<dbReference type="Proteomes" id="UP000886520">
    <property type="component" value="Chromosome 4"/>
</dbReference>
<dbReference type="PANTHER" id="PTHR47052">
    <property type="entry name" value="CONSERVED SERINE PROLINE-RICH PROTEIN (AFU_ORTHOLOGUE AFUA_2G01790)"/>
    <property type="match status" value="1"/>
</dbReference>
<feature type="compositionally biased region" description="Basic and acidic residues" evidence="1">
    <location>
        <begin position="536"/>
        <end position="551"/>
    </location>
</feature>
<organism evidence="3 4">
    <name type="scientific">Adiantum capillus-veneris</name>
    <name type="common">Maidenhair fern</name>
    <dbReference type="NCBI Taxonomy" id="13818"/>
    <lineage>
        <taxon>Eukaryota</taxon>
        <taxon>Viridiplantae</taxon>
        <taxon>Streptophyta</taxon>
        <taxon>Embryophyta</taxon>
        <taxon>Tracheophyta</taxon>
        <taxon>Polypodiopsida</taxon>
        <taxon>Polypodiidae</taxon>
        <taxon>Polypodiales</taxon>
        <taxon>Pteridineae</taxon>
        <taxon>Pteridaceae</taxon>
        <taxon>Vittarioideae</taxon>
        <taxon>Adiantum</taxon>
    </lineage>
</organism>
<dbReference type="AlphaFoldDB" id="A0A9D4V6Y8"/>
<dbReference type="EMBL" id="JABFUD020000004">
    <property type="protein sequence ID" value="KAI5080924.1"/>
    <property type="molecule type" value="Genomic_DNA"/>
</dbReference>
<dbReference type="SMART" id="SM00239">
    <property type="entry name" value="C2"/>
    <property type="match status" value="1"/>
</dbReference>
<evidence type="ECO:0000256" key="1">
    <source>
        <dbReference type="SAM" id="MobiDB-lite"/>
    </source>
</evidence>
<feature type="compositionally biased region" description="Low complexity" evidence="1">
    <location>
        <begin position="406"/>
        <end position="415"/>
    </location>
</feature>
<evidence type="ECO:0000313" key="3">
    <source>
        <dbReference type="EMBL" id="KAI5080924.1"/>
    </source>
</evidence>
<feature type="domain" description="C2" evidence="2">
    <location>
        <begin position="125"/>
        <end position="243"/>
    </location>
</feature>
<comment type="caution">
    <text evidence="3">The sequence shown here is derived from an EMBL/GenBank/DDBJ whole genome shotgun (WGS) entry which is preliminary data.</text>
</comment>
<sequence>MPTLTTISTATNTLRQRILDAQKADPAVLRMLNDHISGKVAVGLFEVRDNLFYAHGKIYIPNDPELKKDLMWEAHDCKLAGHGKEVITPLALATGDVHAQDLECEEFLQQWQTRMQRAKKSLEQSKGKTLFPIPKVVAMSCGSLDVTLVSASISPYTSFESEPCDTYAILRCAKEQHSTKKAQDHGRLPVWNETFSFDIQEQDMSGELFVQVFNVKSEVDELLGTARIPIFNMVGKEEATLCGLVNPVQGDIGKVKAIWKWKPGSQTSLKATSHVSDSGGVAYPHVSDRQKISDPYSKLEVVSDALAKFSMDRGSGRYSPSYSDDSGSFGKEEKAQDGSYYSYPPPASGAYPVAHPPISETCSRGGSDYGYPPPASDAYPPNKDAYPPHFSGSYPPPLEAYLPNNQGYPPYSGSTYPPPQSGAGLPESGAYPPPAVAYPPSKESYPPYPGAANPPHPDPYSKPGMPSEGFGKESYPPYPGSANPPHPDPYSKPGMPSEGFGKQSYPPYPGSANPPHPDPYSTPGMPREGFGYMEKGGGDKEKGGSGKEKGKGHGSHNPYGQPPPAGYPPSSYPPAPGGYPPYGHPPAPHGYPPAPHGYPPAPHGYPQGYPPAGYPPQGYPPPHSAPGYPPQGYPSSGHGSGAHKPDKHGYATGAYVGGHSSSSSKPSKKHKEPKHSKHKKQKSFKGMKFKKFKF</sequence>
<dbReference type="InterPro" id="IPR052981">
    <property type="entry name" value="Ingression_C2_domain"/>
</dbReference>
<dbReference type="InterPro" id="IPR035892">
    <property type="entry name" value="C2_domain_sf"/>
</dbReference>
<dbReference type="InterPro" id="IPR000008">
    <property type="entry name" value="C2_dom"/>
</dbReference>
<feature type="compositionally biased region" description="Pro residues" evidence="1">
    <location>
        <begin position="506"/>
        <end position="520"/>
    </location>
</feature>
<evidence type="ECO:0000313" key="4">
    <source>
        <dbReference type="Proteomes" id="UP000886520"/>
    </source>
</evidence>
<dbReference type="OrthoDB" id="1939610at2759"/>
<name>A0A9D4V6Y8_ADICA</name>
<proteinExistence type="predicted"/>
<feature type="compositionally biased region" description="Pro residues" evidence="1">
    <location>
        <begin position="560"/>
        <end position="632"/>
    </location>
</feature>
<keyword evidence="4" id="KW-1185">Reference proteome</keyword>
<gene>
    <name evidence="3" type="ORF">GOP47_0004107</name>
</gene>
<dbReference type="CDD" id="cd00030">
    <property type="entry name" value="C2"/>
    <property type="match status" value="1"/>
</dbReference>
<protein>
    <recommendedName>
        <fullName evidence="2">C2 domain-containing protein</fullName>
    </recommendedName>
</protein>
<dbReference type="SUPFAM" id="SSF49562">
    <property type="entry name" value="C2 domain (Calcium/lipid-binding domain, CaLB)"/>
    <property type="match status" value="1"/>
</dbReference>